<name>A0A438NFB3_EXOME</name>
<dbReference type="Proteomes" id="UP000288859">
    <property type="component" value="Unassembled WGS sequence"/>
</dbReference>
<gene>
    <name evidence="3" type="ORF">B0A52_01553</name>
</gene>
<evidence type="ECO:0000313" key="4">
    <source>
        <dbReference type="Proteomes" id="UP000288859"/>
    </source>
</evidence>
<comment type="caution">
    <text evidence="3">The sequence shown here is derived from an EMBL/GenBank/DDBJ whole genome shotgun (WGS) entry which is preliminary data.</text>
</comment>
<dbReference type="EMBL" id="NAJM01000004">
    <property type="protein sequence ID" value="RVX74427.1"/>
    <property type="molecule type" value="Genomic_DNA"/>
</dbReference>
<evidence type="ECO:0000313" key="3">
    <source>
        <dbReference type="EMBL" id="RVX74427.1"/>
    </source>
</evidence>
<protein>
    <recommendedName>
        <fullName evidence="2">Beta-glucuronidase C-terminal domain-containing protein</fullName>
    </recommendedName>
</protein>
<proteinExistence type="predicted"/>
<reference evidence="3 4" key="1">
    <citation type="submission" date="2017-03" db="EMBL/GenBank/DDBJ databases">
        <title>Genomes of endolithic fungi from Antarctica.</title>
        <authorList>
            <person name="Coleine C."/>
            <person name="Masonjones S."/>
            <person name="Stajich J.E."/>
        </authorList>
    </citation>
    <scope>NUCLEOTIDE SEQUENCE [LARGE SCALE GENOMIC DNA]</scope>
    <source>
        <strain evidence="3 4">CCFEE 6314</strain>
    </source>
</reference>
<evidence type="ECO:0000259" key="2">
    <source>
        <dbReference type="Pfam" id="PF16862"/>
    </source>
</evidence>
<sequence length="533" mass="58196">MLTTIWTAVTSILLIRAAQCAPLVPLIAPSYASQSLLDSFVSFSIEFSSFPDFAGNSTHPNTFSYNLLQNLWDLQGTPPIIRVGGNTQDYYTFDATQQEALVGSVDPSRSPDYPTTISIGPSYFDSYTTWPGFNYVHGLNLGKNGSVGYDTLVATVPLVCQHLAATDRLAYWQLGNEPDLFKTSAQGPVRPSWWAEPQYVEEYLNKTRIIRELVQEHCPEVIEQDRLKYQAPSFAGTANNLDLVTTWTEGIDADGEIALIDSHNYINGATAPGVTLQGTLMNHTSTVISVDKHIDEIRQPAIADSGLPYILGETNSLYNQGAPGLSDSFGAALWGVDFNLYCAASGIRRVHMHQGTNYRYASWQPVDTDLATTATKAPYYGNIAVAKFLGNTSASDNVRISELDLDSDPYHSAYAAYINDRLERIALIQMQAYNSTDGGEGADRPSETFTLQLDGDFSTVEEIEVLRLTASGSNAVTDVSFDGYSYSHDLDDGRPSLLPDVPRGEVVQVTSGGEVVVDLPWSSAAVLILRRSS</sequence>
<dbReference type="PANTHER" id="PTHR36183:SF2">
    <property type="entry name" value="BETA-GLUCURONIDASE C-TERMINAL DOMAIN-CONTAINING PROTEIN"/>
    <property type="match status" value="1"/>
</dbReference>
<dbReference type="AlphaFoldDB" id="A0A438NFB3"/>
<feature type="signal peptide" evidence="1">
    <location>
        <begin position="1"/>
        <end position="20"/>
    </location>
</feature>
<feature type="domain" description="Beta-glucuronidase C-terminal" evidence="2">
    <location>
        <begin position="413"/>
        <end position="526"/>
    </location>
</feature>
<accession>A0A438NFB3</accession>
<dbReference type="InterPro" id="IPR052974">
    <property type="entry name" value="GH79_Enzymes"/>
</dbReference>
<dbReference type="Pfam" id="PF16862">
    <property type="entry name" value="Glyco_hydro_79C"/>
    <property type="match status" value="1"/>
</dbReference>
<dbReference type="OrthoDB" id="2796951at2759"/>
<evidence type="ECO:0000256" key="1">
    <source>
        <dbReference type="SAM" id="SignalP"/>
    </source>
</evidence>
<dbReference type="InterPro" id="IPR017853">
    <property type="entry name" value="GH"/>
</dbReference>
<dbReference type="PANTHER" id="PTHR36183">
    <property type="entry name" value="BETA-GLUCURONIDASE"/>
    <property type="match status" value="1"/>
</dbReference>
<dbReference type="SUPFAM" id="SSF51445">
    <property type="entry name" value="(Trans)glycosidases"/>
    <property type="match status" value="1"/>
</dbReference>
<dbReference type="VEuPathDB" id="FungiDB:PV10_07353"/>
<keyword evidence="1" id="KW-0732">Signal</keyword>
<dbReference type="Gene3D" id="3.20.20.80">
    <property type="entry name" value="Glycosidases"/>
    <property type="match status" value="1"/>
</dbReference>
<organism evidence="3 4">
    <name type="scientific">Exophiala mesophila</name>
    <name type="common">Black yeast-like fungus</name>
    <dbReference type="NCBI Taxonomy" id="212818"/>
    <lineage>
        <taxon>Eukaryota</taxon>
        <taxon>Fungi</taxon>
        <taxon>Dikarya</taxon>
        <taxon>Ascomycota</taxon>
        <taxon>Pezizomycotina</taxon>
        <taxon>Eurotiomycetes</taxon>
        <taxon>Chaetothyriomycetidae</taxon>
        <taxon>Chaetothyriales</taxon>
        <taxon>Herpotrichiellaceae</taxon>
        <taxon>Exophiala</taxon>
    </lineage>
</organism>
<dbReference type="InterPro" id="IPR031728">
    <property type="entry name" value="GlcAase_C"/>
</dbReference>
<feature type="chain" id="PRO_5019317195" description="Beta-glucuronidase C-terminal domain-containing protein" evidence="1">
    <location>
        <begin position="21"/>
        <end position="533"/>
    </location>
</feature>